<sequence length="102" mass="11425">MTRVSVRKVVVTVPKDDNASLMVCEEALRFNTHHDMVITDDDEGDLSCLGILSLSLSLDFVMRVWLTTNEALLREAQEDGMSERKELMASGCLHLTRAEQVS</sequence>
<evidence type="ECO:0000313" key="1">
    <source>
        <dbReference type="EMBL" id="GAC98430.1"/>
    </source>
</evidence>
<dbReference type="GeneID" id="24111296"/>
<keyword evidence="2" id="KW-1185">Reference proteome</keyword>
<dbReference type="AlphaFoldDB" id="R9PK06"/>
<gene>
    <name evidence="1" type="ORF">PHSY_006024</name>
</gene>
<evidence type="ECO:0000313" key="2">
    <source>
        <dbReference type="Proteomes" id="UP000014071"/>
    </source>
</evidence>
<reference evidence="2" key="1">
    <citation type="journal article" date="2013" name="Genome Announc.">
        <title>Draft genome sequence of the basidiomycetous yeast-like fungus Pseudozyma hubeiensis SY62, which produces an abundant amount of the biosurfactant mannosylerythritol lipids.</title>
        <authorList>
            <person name="Konishi M."/>
            <person name="Hatada Y."/>
            <person name="Horiuchi J."/>
        </authorList>
    </citation>
    <scope>NUCLEOTIDE SEQUENCE [LARGE SCALE GENOMIC DNA]</scope>
    <source>
        <strain evidence="2">SY62</strain>
    </source>
</reference>
<organism evidence="1 2">
    <name type="scientific">Pseudozyma hubeiensis (strain SY62)</name>
    <name type="common">Yeast</name>
    <dbReference type="NCBI Taxonomy" id="1305764"/>
    <lineage>
        <taxon>Eukaryota</taxon>
        <taxon>Fungi</taxon>
        <taxon>Dikarya</taxon>
        <taxon>Basidiomycota</taxon>
        <taxon>Ustilaginomycotina</taxon>
        <taxon>Ustilaginomycetes</taxon>
        <taxon>Ustilaginales</taxon>
        <taxon>Ustilaginaceae</taxon>
        <taxon>Pseudozyma</taxon>
    </lineage>
</organism>
<dbReference type="Proteomes" id="UP000014071">
    <property type="component" value="Unassembled WGS sequence"/>
</dbReference>
<name>R9PK06_PSEHS</name>
<protein>
    <submittedName>
        <fullName evidence="1">Uncharacterized protein</fullName>
    </submittedName>
</protein>
<dbReference type="RefSeq" id="XP_012192017.1">
    <property type="nucleotide sequence ID" value="XM_012336627.1"/>
</dbReference>
<dbReference type="EMBL" id="DF238820">
    <property type="protein sequence ID" value="GAC98430.1"/>
    <property type="molecule type" value="Genomic_DNA"/>
</dbReference>
<proteinExistence type="predicted"/>
<dbReference type="HOGENOM" id="CLU_2278686_0_0_1"/>
<accession>R9PK06</accession>